<feature type="compositionally biased region" description="Basic and acidic residues" evidence="2">
    <location>
        <begin position="209"/>
        <end position="227"/>
    </location>
</feature>
<proteinExistence type="predicted"/>
<evidence type="ECO:0000256" key="2">
    <source>
        <dbReference type="SAM" id="MobiDB-lite"/>
    </source>
</evidence>
<keyword evidence="1" id="KW-0175">Coiled coil</keyword>
<evidence type="ECO:0000313" key="3">
    <source>
        <dbReference type="EMBL" id="CAA7410341.1"/>
    </source>
</evidence>
<dbReference type="EMBL" id="LR746280">
    <property type="protein sequence ID" value="CAA7410341.1"/>
    <property type="molecule type" value="Genomic_DNA"/>
</dbReference>
<dbReference type="AlphaFoldDB" id="A0A7I8LJU5"/>
<protein>
    <submittedName>
        <fullName evidence="3">Uncharacterized protein</fullName>
    </submittedName>
</protein>
<dbReference type="InterPro" id="IPR044216">
    <property type="entry name" value="WDL7"/>
</dbReference>
<dbReference type="OrthoDB" id="758458at2759"/>
<evidence type="ECO:0000313" key="4">
    <source>
        <dbReference type="Proteomes" id="UP000663760"/>
    </source>
</evidence>
<name>A0A7I8LJU5_SPIIN</name>
<feature type="region of interest" description="Disordered" evidence="2">
    <location>
        <begin position="209"/>
        <end position="228"/>
    </location>
</feature>
<gene>
    <name evidence="3" type="ORF">SI8410_17021019</name>
</gene>
<reference evidence="3" key="1">
    <citation type="submission" date="2020-02" db="EMBL/GenBank/DDBJ databases">
        <authorList>
            <person name="Scholz U."/>
            <person name="Mascher M."/>
            <person name="Fiebig A."/>
        </authorList>
    </citation>
    <scope>NUCLEOTIDE SEQUENCE</scope>
</reference>
<accession>A0A7I8LJU5</accession>
<dbReference type="Proteomes" id="UP000663760">
    <property type="component" value="Chromosome 17"/>
</dbReference>
<sequence length="480" mass="54086">MASVVEDFCEFQADCPSSSSVSFGRFEAEPLSWERKSSFSHNRYLEEVEKYSTPGSVTEKKAYFEAHFKRTALRNLIAIERQNEAEEQEKNGIEDQDTSIEEITKHGNVSTNSEDFVEHGQHRIQFSWHNGSPNDDQNEVMETRKEEQTPTPALRPKVENNNLKASPLKSGKNVETGNNDKANASTKSLAMEKVRSSSLKKTIRSSHMDFDKTTDKARPESKRDEHLTTTMRLPSRTSTRAFNYKFSERIEQRNEAKVETKQLAKRINLKAASTPFSSHKPNPKLICGKKVINGSTHILPPCRNQAIPPSLGKSLKLQGLTTTSDEHRSVVRSESHNRLGKLKAFGAQKQASGPSKAVGAVKREGDKVKATIMQRWDAAGKEGRMRTKRACHILRAGFTQEGELKNGREQNVGIQHCWDSFVNRLEEIAIRTMVAFTSSSLKSAARFSTYCSKSSIASEGMFEEKKYIFLTHYIAFLDNT</sequence>
<organism evidence="3 4">
    <name type="scientific">Spirodela intermedia</name>
    <name type="common">Intermediate duckweed</name>
    <dbReference type="NCBI Taxonomy" id="51605"/>
    <lineage>
        <taxon>Eukaryota</taxon>
        <taxon>Viridiplantae</taxon>
        <taxon>Streptophyta</taxon>
        <taxon>Embryophyta</taxon>
        <taxon>Tracheophyta</taxon>
        <taxon>Spermatophyta</taxon>
        <taxon>Magnoliopsida</taxon>
        <taxon>Liliopsida</taxon>
        <taxon>Araceae</taxon>
        <taxon>Lemnoideae</taxon>
        <taxon>Spirodela</taxon>
    </lineage>
</organism>
<feature type="region of interest" description="Disordered" evidence="2">
    <location>
        <begin position="126"/>
        <end position="200"/>
    </location>
</feature>
<keyword evidence="4" id="KW-1185">Reference proteome</keyword>
<evidence type="ECO:0000256" key="1">
    <source>
        <dbReference type="SAM" id="Coils"/>
    </source>
</evidence>
<dbReference type="PANTHER" id="PTHR47067:SF6">
    <property type="entry name" value="PROTEIN WVD2-LIKE 7"/>
    <property type="match status" value="1"/>
</dbReference>
<feature type="coiled-coil region" evidence="1">
    <location>
        <begin position="69"/>
        <end position="96"/>
    </location>
</feature>
<feature type="compositionally biased region" description="Polar residues" evidence="2">
    <location>
        <begin position="173"/>
        <end position="188"/>
    </location>
</feature>
<dbReference type="PANTHER" id="PTHR47067">
    <property type="entry name" value="TPX2 (TARGETING PROTEIN FOR XKLP2) PROTEIN FAMILY-RELATED"/>
    <property type="match status" value="1"/>
</dbReference>